<protein>
    <submittedName>
        <fullName evidence="3">Uncharacterized protein</fullName>
    </submittedName>
</protein>
<gene>
    <name evidence="3" type="ORF">HELGO_WM41250</name>
</gene>
<keyword evidence="2" id="KW-0812">Transmembrane</keyword>
<feature type="compositionally biased region" description="Basic and acidic residues" evidence="1">
    <location>
        <begin position="69"/>
        <end position="79"/>
    </location>
</feature>
<feature type="transmembrane region" description="Helical" evidence="2">
    <location>
        <begin position="31"/>
        <end position="49"/>
    </location>
</feature>
<name>A0A6S6TFK1_9GAMM</name>
<feature type="region of interest" description="Disordered" evidence="1">
    <location>
        <begin position="55"/>
        <end position="98"/>
    </location>
</feature>
<organism evidence="3">
    <name type="scientific">uncultured Thiotrichaceae bacterium</name>
    <dbReference type="NCBI Taxonomy" id="298394"/>
    <lineage>
        <taxon>Bacteria</taxon>
        <taxon>Pseudomonadati</taxon>
        <taxon>Pseudomonadota</taxon>
        <taxon>Gammaproteobacteria</taxon>
        <taxon>Thiotrichales</taxon>
        <taxon>Thiotrichaceae</taxon>
        <taxon>environmental samples</taxon>
    </lineage>
</organism>
<reference evidence="3" key="1">
    <citation type="submission" date="2020-01" db="EMBL/GenBank/DDBJ databases">
        <authorList>
            <person name="Meier V. D."/>
            <person name="Meier V D."/>
        </authorList>
    </citation>
    <scope>NUCLEOTIDE SEQUENCE</scope>
    <source>
        <strain evidence="3">HLG_WM_MAG_08</strain>
    </source>
</reference>
<evidence type="ECO:0000313" key="3">
    <source>
        <dbReference type="EMBL" id="CAA6813657.1"/>
    </source>
</evidence>
<dbReference type="AlphaFoldDB" id="A0A6S6TFK1"/>
<keyword evidence="2" id="KW-0472">Membrane</keyword>
<keyword evidence="2" id="KW-1133">Transmembrane helix</keyword>
<evidence type="ECO:0000256" key="1">
    <source>
        <dbReference type="SAM" id="MobiDB-lite"/>
    </source>
</evidence>
<dbReference type="EMBL" id="CACVAV010000221">
    <property type="protein sequence ID" value="CAA6813657.1"/>
    <property type="molecule type" value="Genomic_DNA"/>
</dbReference>
<evidence type="ECO:0000256" key="2">
    <source>
        <dbReference type="SAM" id="Phobius"/>
    </source>
</evidence>
<accession>A0A6S6TFK1</accession>
<sequence>MLIIPLAIIGFGLWLLRYLTRMDYAPEKRILFTVIVIACLTFIAFSLGLKLNNARSDTTAPQAPQPPPKEAEQPVRETKVPQQPASATPADYPTGNENPPFLAADMTEEDKLRLFETEHFPGLYEQRMALSEEIKNTDAFFQRIYAMAKQTPKQYALLRDVSQIRKNGYDKLTQRNISVSQYLREFWVHYSTGDSHDAIKKFTPVAAQLEKKIKVTRGQLLDNERQEAKLISSHMIKAGTLLKNNAIPGNQRIVSYTNPNRRLITDWLREKGSFDTLDTLSNLVEQRKIINARIRKLQSFKQNYRDLDRSLSRTLGLWEKAKESNYYAEYRLLYAAELRYVVEQLSLAGQSADQRLDKELQTYTNAVAQHADVALDSAEQAYKPEDIR</sequence>
<proteinExistence type="predicted"/>